<gene>
    <name evidence="1" type="ORF">D3H65_31505</name>
</gene>
<dbReference type="SUPFAM" id="SSF53067">
    <property type="entry name" value="Actin-like ATPase domain"/>
    <property type="match status" value="2"/>
</dbReference>
<dbReference type="EMBL" id="CP032157">
    <property type="protein sequence ID" value="AXY78249.1"/>
    <property type="molecule type" value="Genomic_DNA"/>
</dbReference>
<dbReference type="OrthoDB" id="871343at2"/>
<dbReference type="Proteomes" id="UP000263900">
    <property type="component" value="Chromosome"/>
</dbReference>
<dbReference type="CDD" id="cd24079">
    <property type="entry name" value="ASKHA_NBD_PG1100-like"/>
    <property type="match status" value="1"/>
</dbReference>
<dbReference type="RefSeq" id="WP_119054121.1">
    <property type="nucleotide sequence ID" value="NZ_CP032157.1"/>
</dbReference>
<protein>
    <submittedName>
        <fullName evidence="1">N-acetylglucosamine kinase</fullName>
    </submittedName>
</protein>
<dbReference type="Gene3D" id="3.30.420.40">
    <property type="match status" value="2"/>
</dbReference>
<name>A0A3B7MYE8_9BACT</name>
<evidence type="ECO:0000313" key="1">
    <source>
        <dbReference type="EMBL" id="AXY78249.1"/>
    </source>
</evidence>
<dbReference type="InterPro" id="IPR052519">
    <property type="entry name" value="Euk-type_GlcNAc_Kinase"/>
</dbReference>
<dbReference type="KEGG" id="pseg:D3H65_31505"/>
<sequence length="276" mass="30875">MILIADSGSTKTTWSLLSGQDEIMTFQTEGYNPYYVTGEYIIESLHRSLPQGIAPASIRQLFFYGAGCEEDRIEIMNRSLASVFYNAEVFVFMDLLAAARGLLGNQPGFVSILGTGSNTCIYDGEKIVHHIDSLGFILGDEGSASYLGKKLLQDYLRGTMPAAVMARFDNKYGISREEIFFNVYTQPLANRYCAGFCKFLQLDCDYSRKCILDGFRQFFQNLVSLYPHYASYSFNCSGTVGFVFRELLEEVAAEFGMRTNKVLTGPIEGLVAFHSQ</sequence>
<dbReference type="AlphaFoldDB" id="A0A3B7MYE8"/>
<organism evidence="1 2">
    <name type="scientific">Paraflavitalea soli</name>
    <dbReference type="NCBI Taxonomy" id="2315862"/>
    <lineage>
        <taxon>Bacteria</taxon>
        <taxon>Pseudomonadati</taxon>
        <taxon>Bacteroidota</taxon>
        <taxon>Chitinophagia</taxon>
        <taxon>Chitinophagales</taxon>
        <taxon>Chitinophagaceae</taxon>
        <taxon>Paraflavitalea</taxon>
    </lineage>
</organism>
<evidence type="ECO:0000313" key="2">
    <source>
        <dbReference type="Proteomes" id="UP000263900"/>
    </source>
</evidence>
<dbReference type="GO" id="GO:0016301">
    <property type="term" value="F:kinase activity"/>
    <property type="evidence" value="ECO:0007669"/>
    <property type="project" value="UniProtKB-KW"/>
</dbReference>
<dbReference type="Gene3D" id="1.10.720.160">
    <property type="match status" value="1"/>
</dbReference>
<reference evidence="1 2" key="1">
    <citation type="submission" date="2018-09" db="EMBL/GenBank/DDBJ databases">
        <title>Genome sequencing of strain 6GH32-13.</title>
        <authorList>
            <person name="Weon H.-Y."/>
            <person name="Heo J."/>
            <person name="Kwon S.-W."/>
        </authorList>
    </citation>
    <scope>NUCLEOTIDE SEQUENCE [LARGE SCALE GENOMIC DNA]</scope>
    <source>
        <strain evidence="1 2">5GH32-13</strain>
    </source>
</reference>
<dbReference type="InterPro" id="IPR043129">
    <property type="entry name" value="ATPase_NBD"/>
</dbReference>
<proteinExistence type="predicted"/>
<keyword evidence="1" id="KW-0808">Transferase</keyword>
<keyword evidence="2" id="KW-1185">Reference proteome</keyword>
<accession>A0A3B7MYE8</accession>
<dbReference type="PANTHER" id="PTHR43190">
    <property type="entry name" value="N-ACETYL-D-GLUCOSAMINE KINASE"/>
    <property type="match status" value="1"/>
</dbReference>
<keyword evidence="1" id="KW-0418">Kinase</keyword>
<dbReference type="PANTHER" id="PTHR43190:SF3">
    <property type="entry name" value="N-ACETYL-D-GLUCOSAMINE KINASE"/>
    <property type="match status" value="1"/>
</dbReference>